<comment type="caution">
    <text evidence="1">The sequence shown here is derived from an EMBL/GenBank/DDBJ whole genome shotgun (WGS) entry which is preliminary data.</text>
</comment>
<evidence type="ECO:0000313" key="1">
    <source>
        <dbReference type="EMBL" id="MFC7235109.1"/>
    </source>
</evidence>
<dbReference type="PANTHER" id="PTHR38009">
    <property type="entry name" value="CONSERVED HYPOTHETICAL PHAGE TAIL PROTEIN"/>
    <property type="match status" value="1"/>
</dbReference>
<dbReference type="Proteomes" id="UP001596398">
    <property type="component" value="Unassembled WGS sequence"/>
</dbReference>
<dbReference type="AlphaFoldDB" id="A0ABD5ZNE7"/>
<protein>
    <submittedName>
        <fullName evidence="1">Phage tail protein</fullName>
    </submittedName>
</protein>
<reference evidence="1 2" key="1">
    <citation type="journal article" date="2019" name="Int. J. Syst. Evol. Microbiol.">
        <title>The Global Catalogue of Microorganisms (GCM) 10K type strain sequencing project: providing services to taxonomists for standard genome sequencing and annotation.</title>
        <authorList>
            <consortium name="The Broad Institute Genomics Platform"/>
            <consortium name="The Broad Institute Genome Sequencing Center for Infectious Disease"/>
            <person name="Wu L."/>
            <person name="Ma J."/>
        </authorList>
    </citation>
    <scope>NUCLEOTIDE SEQUENCE [LARGE SCALE GENOMIC DNA]</scope>
    <source>
        <strain evidence="1 2">DT85</strain>
    </source>
</reference>
<dbReference type="EMBL" id="JBHTAP010000001">
    <property type="protein sequence ID" value="MFC7235109.1"/>
    <property type="molecule type" value="Genomic_DNA"/>
</dbReference>
<dbReference type="InterPro" id="IPR011747">
    <property type="entry name" value="CHP02241"/>
</dbReference>
<dbReference type="Pfam" id="PF06841">
    <property type="entry name" value="Phage_T4_gp19"/>
    <property type="match status" value="1"/>
</dbReference>
<sequence length="150" mass="16028">MARPADPPTADRFTVEAAGLEPTGFSEVRGLEATAERRDVPLADLVPDWVASLVGDGTVNRLVPVSPTLVLVRAADSDGTLRAWFDGYIDGSVGARTVLVSLLDADGEAVARWKCENAVPERWVGPHLRTDRSTVAVESLELAHDGVKRA</sequence>
<dbReference type="GeneID" id="79266792"/>
<dbReference type="InterPro" id="IPR010667">
    <property type="entry name" value="Phage_T4_Gp19"/>
</dbReference>
<dbReference type="RefSeq" id="WP_276236131.1">
    <property type="nucleotide sequence ID" value="NZ_CP119802.1"/>
</dbReference>
<proteinExistence type="predicted"/>
<gene>
    <name evidence="1" type="ORF">ACFQJ4_07245</name>
</gene>
<accession>A0ABD5ZNE7</accession>
<dbReference type="PANTHER" id="PTHR38009:SF1">
    <property type="entry name" value="CONSERVED HYPOTHETICAL PHAGE TAIL PROTEIN"/>
    <property type="match status" value="1"/>
</dbReference>
<name>A0ABD5ZNE7_9EURY</name>
<organism evidence="1 2">
    <name type="scientific">Halosegnis marinus</name>
    <dbReference type="NCBI Taxonomy" id="3034023"/>
    <lineage>
        <taxon>Archaea</taxon>
        <taxon>Methanobacteriati</taxon>
        <taxon>Methanobacteriota</taxon>
        <taxon>Stenosarchaea group</taxon>
        <taxon>Halobacteria</taxon>
        <taxon>Halobacteriales</taxon>
        <taxon>Natronomonadaceae</taxon>
        <taxon>Halosegnis</taxon>
    </lineage>
</organism>
<evidence type="ECO:0000313" key="2">
    <source>
        <dbReference type="Proteomes" id="UP001596398"/>
    </source>
</evidence>
<keyword evidence="2" id="KW-1185">Reference proteome</keyword>